<dbReference type="InterPro" id="IPR042099">
    <property type="entry name" value="ANL_N_sf"/>
</dbReference>
<dbReference type="UniPathway" id="UPA00079"/>
<dbReference type="AlphaFoldDB" id="A0A1N7C8C9"/>
<dbReference type="PANTHER" id="PTHR43201">
    <property type="entry name" value="ACYL-COA SYNTHETASE"/>
    <property type="match status" value="1"/>
</dbReference>
<proteinExistence type="inferred from homology"/>
<feature type="domain" description="AMP-dependent synthetase/ligase" evidence="6">
    <location>
        <begin position="11"/>
        <end position="339"/>
    </location>
</feature>
<dbReference type="GO" id="GO:0031956">
    <property type="term" value="F:medium-chain fatty acid-CoA ligase activity"/>
    <property type="evidence" value="ECO:0007669"/>
    <property type="project" value="TreeGrafter"/>
</dbReference>
<keyword evidence="3 5" id="KW-0547">Nucleotide-binding</keyword>
<comment type="function">
    <text evidence="5">Converts 2-succinylbenzoate (OSB) to 2-succinylbenzoyl-CoA (OSB-CoA).</text>
</comment>
<dbReference type="GO" id="GO:0006631">
    <property type="term" value="P:fatty acid metabolic process"/>
    <property type="evidence" value="ECO:0007669"/>
    <property type="project" value="TreeGrafter"/>
</dbReference>
<dbReference type="OrthoDB" id="9762242at2"/>
<dbReference type="Gene3D" id="3.30.300.30">
    <property type="match status" value="1"/>
</dbReference>
<reference evidence="8" key="3">
    <citation type="submission" date="2017-03" db="EMBL/GenBank/DDBJ databases">
        <authorList>
            <person name="Dastager S.G."/>
            <person name="Neurgaonkar P.S."/>
            <person name="Dharne M.S."/>
        </authorList>
    </citation>
    <scope>NUCLEOTIDE SEQUENCE</scope>
    <source>
        <strain evidence="8">DSM 25145</strain>
    </source>
</reference>
<keyword evidence="4 5" id="KW-0067">ATP-binding</keyword>
<dbReference type="PROSITE" id="PS00455">
    <property type="entry name" value="AMP_BINDING"/>
    <property type="match status" value="1"/>
</dbReference>
<evidence type="ECO:0000313" key="11">
    <source>
        <dbReference type="Proteomes" id="UP000215545"/>
    </source>
</evidence>
<dbReference type="InterPro" id="IPR000873">
    <property type="entry name" value="AMP-dep_synth/lig_dom"/>
</dbReference>
<dbReference type="InterPro" id="IPR045851">
    <property type="entry name" value="AMP-bd_C_sf"/>
</dbReference>
<name>A0A1N7C8C9_9BACI</name>
<dbReference type="Gene3D" id="3.40.50.12780">
    <property type="entry name" value="N-terminal domain of ligase-like"/>
    <property type="match status" value="1"/>
</dbReference>
<reference evidence="9 10" key="1">
    <citation type="submission" date="2017-01" db="EMBL/GenBank/DDBJ databases">
        <authorList>
            <person name="Mah S.A."/>
            <person name="Swanson W.J."/>
            <person name="Moy G.W."/>
            <person name="Vacquier V.D."/>
        </authorList>
    </citation>
    <scope>NUCLEOTIDE SEQUENCE [LARGE SCALE GENOMIC DNA]</scope>
    <source>
        <strain evidence="9 10">NIO-1016</strain>
    </source>
</reference>
<dbReference type="SUPFAM" id="SSF56801">
    <property type="entry name" value="Acetyl-CoA synthetase-like"/>
    <property type="match status" value="1"/>
</dbReference>
<dbReference type="InterPro" id="IPR025110">
    <property type="entry name" value="AMP-bd_C"/>
</dbReference>
<reference evidence="11" key="2">
    <citation type="submission" date="2017-03" db="EMBL/GenBank/DDBJ databases">
        <title>Bacillus sp. V-88(T) DSM27956, whole genome shotgun sequencing project.</title>
        <authorList>
            <person name="Dastager S.G."/>
            <person name="Neurgaonkar P.S."/>
            <person name="Dharne M.S."/>
        </authorList>
    </citation>
    <scope>NUCLEOTIDE SEQUENCE [LARGE SCALE GENOMIC DNA]</scope>
    <source>
        <strain evidence="11">DSM 25145</strain>
    </source>
</reference>
<dbReference type="NCBIfam" id="TIGR01923">
    <property type="entry name" value="menE"/>
    <property type="match status" value="1"/>
</dbReference>
<dbReference type="GO" id="GO:0008756">
    <property type="term" value="F:o-succinylbenzoate-CoA ligase activity"/>
    <property type="evidence" value="ECO:0007669"/>
    <property type="project" value="UniProtKB-UniRule"/>
</dbReference>
<evidence type="ECO:0000313" key="9">
    <source>
        <dbReference type="EMBL" id="SIR59869.1"/>
    </source>
</evidence>
<comment type="pathway">
    <text evidence="5">Quinol/quinone metabolism; menaquinone biosynthesis.</text>
</comment>
<feature type="domain" description="AMP-binding enzyme C-terminal" evidence="7">
    <location>
        <begin position="389"/>
        <end position="462"/>
    </location>
</feature>
<dbReference type="GO" id="GO:0009234">
    <property type="term" value="P:menaquinone biosynthetic process"/>
    <property type="evidence" value="ECO:0007669"/>
    <property type="project" value="UniProtKB-UniRule"/>
</dbReference>
<dbReference type="EC" id="6.2.1.26" evidence="5"/>
<comment type="catalytic activity">
    <reaction evidence="5">
        <text>2-succinylbenzoate + ATP + CoA = 2-succinylbenzoyl-CoA + AMP + diphosphate</text>
        <dbReference type="Rhea" id="RHEA:17009"/>
        <dbReference type="ChEBI" id="CHEBI:18325"/>
        <dbReference type="ChEBI" id="CHEBI:30616"/>
        <dbReference type="ChEBI" id="CHEBI:33019"/>
        <dbReference type="ChEBI" id="CHEBI:57287"/>
        <dbReference type="ChEBI" id="CHEBI:57364"/>
        <dbReference type="ChEBI" id="CHEBI:456215"/>
        <dbReference type="EC" id="6.2.1.26"/>
    </reaction>
</comment>
<comment type="similarity">
    <text evidence="5">Belongs to the ATP-dependent AMP-binding enzyme family. MenE subfamily.</text>
</comment>
<dbReference type="Pfam" id="PF13193">
    <property type="entry name" value="AMP-binding_C"/>
    <property type="match status" value="1"/>
</dbReference>
<dbReference type="UniPathway" id="UPA01057">
    <property type="reaction ID" value="UER00166"/>
</dbReference>
<dbReference type="HAMAP" id="MF_00731">
    <property type="entry name" value="MenE"/>
    <property type="match status" value="1"/>
</dbReference>
<organism evidence="9 10">
    <name type="scientific">Domibacillus enclensis</name>
    <dbReference type="NCBI Taxonomy" id="1017273"/>
    <lineage>
        <taxon>Bacteria</taxon>
        <taxon>Bacillati</taxon>
        <taxon>Bacillota</taxon>
        <taxon>Bacilli</taxon>
        <taxon>Bacillales</taxon>
        <taxon>Bacillaceae</taxon>
        <taxon>Domibacillus</taxon>
    </lineage>
</organism>
<keyword evidence="11" id="KW-1185">Reference proteome</keyword>
<gene>
    <name evidence="5" type="primary">menE</name>
    <name evidence="8" type="ORF">B1B05_17480</name>
    <name evidence="9" type="ORF">SAMN05443094_11219</name>
</gene>
<dbReference type="GO" id="GO:0005524">
    <property type="term" value="F:ATP binding"/>
    <property type="evidence" value="ECO:0007669"/>
    <property type="project" value="UniProtKB-KW"/>
</dbReference>
<dbReference type="Proteomes" id="UP000215545">
    <property type="component" value="Unassembled WGS sequence"/>
</dbReference>
<protein>
    <recommendedName>
        <fullName evidence="5">2-succinylbenzoate--CoA ligase</fullName>
        <ecNumber evidence="5">6.2.1.26</ecNumber>
    </recommendedName>
    <alternativeName>
        <fullName evidence="5">o-succinylbenzoyl-CoA synthetase</fullName>
        <shortName evidence="5">OSB-CoA synthetase</shortName>
    </alternativeName>
</protein>
<evidence type="ECO:0000259" key="7">
    <source>
        <dbReference type="Pfam" id="PF13193"/>
    </source>
</evidence>
<sequence>MTMPNWLVQRAFLTPDRTALTFQEQRWTFAQLLKETHQMVNKLHTAGLKEGDACGLLASNRPETVFAIFALQQLGVAAVMLNSRLTSEEIKWQLEDAGAYYFLYDESAAQKARTVSGVRSSSMSELHETAGADIKEEYFPEGTCSIMYTSGTTGRPKGVIQTYANHYASATASAFNLGLHHDDAWLCAVPVFHISGYSILMKSVLYGMEVHLVEKFDAERVNQALKSGDVTMISVVTAMLSTMLHALDGSYHPRLRSVLLGGGPAPVSMLEACKEKGIPVFQTYGMTETCSQIVTLAPEDALRKIGSAGKPLFPCAVKIEGEEEGEILVSGPNVTKGYLNRLDANKAAFDGKWFRTGDIGRLDEEGFLYVLDRRSDLIISGGENIYPAEIESVLTSHPSIREAGVVGVPDSRWGRVPAAFYVSEADLSSEELSRFCQEKLARFKVPVHFIKMDVLPRNASSKLLRRKLADRWENRNEY</sequence>
<keyword evidence="2 5" id="KW-0436">Ligase</keyword>
<dbReference type="InterPro" id="IPR010192">
    <property type="entry name" value="MenE"/>
</dbReference>
<evidence type="ECO:0000259" key="6">
    <source>
        <dbReference type="Pfam" id="PF00501"/>
    </source>
</evidence>
<dbReference type="Proteomes" id="UP000186385">
    <property type="component" value="Unassembled WGS sequence"/>
</dbReference>
<dbReference type="STRING" id="1017273.SAMN05443094_11219"/>
<evidence type="ECO:0000313" key="10">
    <source>
        <dbReference type="Proteomes" id="UP000186385"/>
    </source>
</evidence>
<dbReference type="RefSeq" id="WP_045852493.1">
    <property type="nucleotide sequence ID" value="NZ_FTLX01000012.1"/>
</dbReference>
<comment type="pathway">
    <text evidence="5">Quinol/quinone metabolism; 1,4-dihydroxy-2-naphthoate biosynthesis; 1,4-dihydroxy-2-naphthoate from chorismate: step 5/7.</text>
</comment>
<keyword evidence="1 5" id="KW-0474">Menaquinone biosynthesis</keyword>
<evidence type="ECO:0000256" key="3">
    <source>
        <dbReference type="ARBA" id="ARBA00022741"/>
    </source>
</evidence>
<dbReference type="EMBL" id="MWSK01000012">
    <property type="protein sequence ID" value="OXS73931.1"/>
    <property type="molecule type" value="Genomic_DNA"/>
</dbReference>
<evidence type="ECO:0000256" key="1">
    <source>
        <dbReference type="ARBA" id="ARBA00022428"/>
    </source>
</evidence>
<evidence type="ECO:0000256" key="2">
    <source>
        <dbReference type="ARBA" id="ARBA00022598"/>
    </source>
</evidence>
<evidence type="ECO:0000256" key="4">
    <source>
        <dbReference type="ARBA" id="ARBA00022840"/>
    </source>
</evidence>
<evidence type="ECO:0000256" key="5">
    <source>
        <dbReference type="HAMAP-Rule" id="MF_00731"/>
    </source>
</evidence>
<accession>A0A1N7C8C9</accession>
<dbReference type="Pfam" id="PF00501">
    <property type="entry name" value="AMP-binding"/>
    <property type="match status" value="1"/>
</dbReference>
<dbReference type="PANTHER" id="PTHR43201:SF5">
    <property type="entry name" value="MEDIUM-CHAIN ACYL-COA LIGASE ACSF2, MITOCHONDRIAL"/>
    <property type="match status" value="1"/>
</dbReference>
<dbReference type="InterPro" id="IPR020845">
    <property type="entry name" value="AMP-binding_CS"/>
</dbReference>
<dbReference type="EMBL" id="FTLX01000012">
    <property type="protein sequence ID" value="SIR59869.1"/>
    <property type="molecule type" value="Genomic_DNA"/>
</dbReference>
<evidence type="ECO:0000313" key="8">
    <source>
        <dbReference type="EMBL" id="OXS73931.1"/>
    </source>
</evidence>
<dbReference type="NCBIfam" id="NF002966">
    <property type="entry name" value="PRK03640.1"/>
    <property type="match status" value="1"/>
</dbReference>